<proteinExistence type="predicted"/>
<gene>
    <name evidence="1" type="ORF">T12_2451</name>
</gene>
<sequence length="430" mass="49162">LHNFEMGRFSPSQGTLKNSLYSIYFTTKSFRYPLALSKRASLTLKFWMLWNEDLQTLEDALTFFGQSFLFTMKLLFCRISFGQMRRQIIDLVVGKRIVSIISDLWILEMDATKELIMHWYYVAMMKRIKNNNYRMRLPGVTNATNRDPYFLGKMNAKLETAHLHCSHLREAMSSLNWTGLQMCWISSSCSDRIELDYKLTWKNVPPDGTVSRGSRFLSLLMREAGYLCPPFLAMKVLKKAYLNLTSTYTIHLARDTGMRRHSYRIGANFHINYVLRESYYNECLTIKNSLHCGILNSSSSAWSISTDVPILHCNHIGTLDAIASPAAPTKTLTVDQLEAFNAAKSALPTPLCYTTPPDSQLHALMVGASDHVIRTVIHGNRWHFRSRPTLRICLPSPLRMSTFRSVHGLSHPGIRTTKRLMMEMGPGTLP</sequence>
<organism evidence="1 2">
    <name type="scientific">Trichinella patagoniensis</name>
    <dbReference type="NCBI Taxonomy" id="990121"/>
    <lineage>
        <taxon>Eukaryota</taxon>
        <taxon>Metazoa</taxon>
        <taxon>Ecdysozoa</taxon>
        <taxon>Nematoda</taxon>
        <taxon>Enoplea</taxon>
        <taxon>Dorylaimia</taxon>
        <taxon>Trichinellida</taxon>
        <taxon>Trichinellidae</taxon>
        <taxon>Trichinella</taxon>
    </lineage>
</organism>
<dbReference type="AlphaFoldDB" id="A0A0V0Z687"/>
<accession>A0A0V0Z687</accession>
<dbReference type="EMBL" id="JYDQ01000369">
    <property type="protein sequence ID" value="KRY08057.1"/>
    <property type="molecule type" value="Genomic_DNA"/>
</dbReference>
<keyword evidence="2" id="KW-1185">Reference proteome</keyword>
<protein>
    <submittedName>
        <fullName evidence="1">Uncharacterized protein</fullName>
    </submittedName>
</protein>
<comment type="caution">
    <text evidence="1">The sequence shown here is derived from an EMBL/GenBank/DDBJ whole genome shotgun (WGS) entry which is preliminary data.</text>
</comment>
<evidence type="ECO:0000313" key="1">
    <source>
        <dbReference type="EMBL" id="KRY08057.1"/>
    </source>
</evidence>
<evidence type="ECO:0000313" key="2">
    <source>
        <dbReference type="Proteomes" id="UP000054783"/>
    </source>
</evidence>
<feature type="non-terminal residue" evidence="1">
    <location>
        <position position="1"/>
    </location>
</feature>
<dbReference type="OrthoDB" id="5920713at2759"/>
<name>A0A0V0Z687_9BILA</name>
<reference evidence="1 2" key="1">
    <citation type="submission" date="2015-01" db="EMBL/GenBank/DDBJ databases">
        <title>Evolution of Trichinella species and genotypes.</title>
        <authorList>
            <person name="Korhonen P.K."/>
            <person name="Edoardo P."/>
            <person name="Giuseppe L.R."/>
            <person name="Gasser R.B."/>
        </authorList>
    </citation>
    <scope>NUCLEOTIDE SEQUENCE [LARGE SCALE GENOMIC DNA]</scope>
    <source>
        <strain evidence="1">ISS2496</strain>
    </source>
</reference>
<dbReference type="Proteomes" id="UP000054783">
    <property type="component" value="Unassembled WGS sequence"/>
</dbReference>